<protein>
    <submittedName>
        <fullName evidence="2">Uncharacterized protein</fullName>
    </submittedName>
</protein>
<accession>A0A6A6JUB1</accession>
<name>A0A6A6JUB1_WESOR</name>
<evidence type="ECO:0000313" key="2">
    <source>
        <dbReference type="EMBL" id="KAF2279835.1"/>
    </source>
</evidence>
<dbReference type="Pfam" id="PF11807">
    <property type="entry name" value="UstYa"/>
    <property type="match status" value="1"/>
</dbReference>
<proteinExistence type="inferred from homology"/>
<reference evidence="2" key="1">
    <citation type="journal article" date="2020" name="Stud. Mycol.">
        <title>101 Dothideomycetes genomes: a test case for predicting lifestyles and emergence of pathogens.</title>
        <authorList>
            <person name="Haridas S."/>
            <person name="Albert R."/>
            <person name="Binder M."/>
            <person name="Bloem J."/>
            <person name="Labutti K."/>
            <person name="Salamov A."/>
            <person name="Andreopoulos B."/>
            <person name="Baker S."/>
            <person name="Barry K."/>
            <person name="Bills G."/>
            <person name="Bluhm B."/>
            <person name="Cannon C."/>
            <person name="Castanera R."/>
            <person name="Culley D."/>
            <person name="Daum C."/>
            <person name="Ezra D."/>
            <person name="Gonzalez J."/>
            <person name="Henrissat B."/>
            <person name="Kuo A."/>
            <person name="Liang C."/>
            <person name="Lipzen A."/>
            <person name="Lutzoni F."/>
            <person name="Magnuson J."/>
            <person name="Mondo S."/>
            <person name="Nolan M."/>
            <person name="Ohm R."/>
            <person name="Pangilinan J."/>
            <person name="Park H.-J."/>
            <person name="Ramirez L."/>
            <person name="Alfaro M."/>
            <person name="Sun H."/>
            <person name="Tritt A."/>
            <person name="Yoshinaga Y."/>
            <person name="Zwiers L.-H."/>
            <person name="Turgeon B."/>
            <person name="Goodwin S."/>
            <person name="Spatafora J."/>
            <person name="Crous P."/>
            <person name="Grigoriev I."/>
        </authorList>
    </citation>
    <scope>NUCLEOTIDE SEQUENCE</scope>
    <source>
        <strain evidence="2">CBS 379.55</strain>
    </source>
</reference>
<evidence type="ECO:0000256" key="1">
    <source>
        <dbReference type="ARBA" id="ARBA00035112"/>
    </source>
</evidence>
<dbReference type="PANTHER" id="PTHR33365">
    <property type="entry name" value="YALI0B05434P"/>
    <property type="match status" value="1"/>
</dbReference>
<dbReference type="EMBL" id="ML986486">
    <property type="protein sequence ID" value="KAF2279835.1"/>
    <property type="molecule type" value="Genomic_DNA"/>
</dbReference>
<dbReference type="OrthoDB" id="3687641at2759"/>
<dbReference type="RefSeq" id="XP_033657374.1">
    <property type="nucleotide sequence ID" value="XM_033800691.1"/>
</dbReference>
<dbReference type="InterPro" id="IPR021765">
    <property type="entry name" value="UstYa-like"/>
</dbReference>
<dbReference type="AlphaFoldDB" id="A0A6A6JUB1"/>
<keyword evidence="3" id="KW-1185">Reference proteome</keyword>
<dbReference type="PANTHER" id="PTHR33365:SF12">
    <property type="entry name" value="TAT PATHWAY SIGNAL SEQUENCE"/>
    <property type="match status" value="1"/>
</dbReference>
<sequence length="252" mass="28929">MKSEEKAALLNPQNEEIGTVSRQTERAGVIPCEHLKTHWLFICACLYGVITTILLARCFSRSSNSLVVPYSPIKHLIEPVLQDVYPEKHSVYSKEPSEELDKAWAELVHPMLIQTYAEEVQNNNENPEERLELVQGGYLGSLGVFHELHCLRRLSWHMYEDIYFQNYTESAREYERAHARHCIEALRRSLMCQANTALYTFAWDENNTHAKQVLTSKAKRQCVKWEPIHAWASSRTVGLNPTFYPPGGKPAG</sequence>
<gene>
    <name evidence="2" type="ORF">EI97DRAFT_456029</name>
</gene>
<comment type="similarity">
    <text evidence="1">Belongs to the ustYa family.</text>
</comment>
<evidence type="ECO:0000313" key="3">
    <source>
        <dbReference type="Proteomes" id="UP000800097"/>
    </source>
</evidence>
<dbReference type="GeneID" id="54553866"/>
<organism evidence="2 3">
    <name type="scientific">Westerdykella ornata</name>
    <dbReference type="NCBI Taxonomy" id="318751"/>
    <lineage>
        <taxon>Eukaryota</taxon>
        <taxon>Fungi</taxon>
        <taxon>Dikarya</taxon>
        <taxon>Ascomycota</taxon>
        <taxon>Pezizomycotina</taxon>
        <taxon>Dothideomycetes</taxon>
        <taxon>Pleosporomycetidae</taxon>
        <taxon>Pleosporales</taxon>
        <taxon>Sporormiaceae</taxon>
        <taxon>Westerdykella</taxon>
    </lineage>
</organism>
<dbReference type="Proteomes" id="UP000800097">
    <property type="component" value="Unassembled WGS sequence"/>
</dbReference>
<dbReference type="GO" id="GO:0043386">
    <property type="term" value="P:mycotoxin biosynthetic process"/>
    <property type="evidence" value="ECO:0007669"/>
    <property type="project" value="InterPro"/>
</dbReference>